<dbReference type="Proteomes" id="UP000189796">
    <property type="component" value="Chromosome I"/>
</dbReference>
<dbReference type="OrthoDB" id="8246545at2"/>
<name>A0A1M5PFS5_9BRAD</name>
<proteinExistence type="predicted"/>
<organism evidence="1 2">
    <name type="scientific">Bradyrhizobium erythrophlei</name>
    <dbReference type="NCBI Taxonomy" id="1437360"/>
    <lineage>
        <taxon>Bacteria</taxon>
        <taxon>Pseudomonadati</taxon>
        <taxon>Pseudomonadota</taxon>
        <taxon>Alphaproteobacteria</taxon>
        <taxon>Hyphomicrobiales</taxon>
        <taxon>Nitrobacteraceae</taxon>
        <taxon>Bradyrhizobium</taxon>
    </lineage>
</organism>
<evidence type="ECO:0008006" key="3">
    <source>
        <dbReference type="Google" id="ProtNLM"/>
    </source>
</evidence>
<reference evidence="1 2" key="1">
    <citation type="submission" date="2016-11" db="EMBL/GenBank/DDBJ databases">
        <authorList>
            <person name="Jaros S."/>
            <person name="Januszkiewicz K."/>
            <person name="Wedrychowicz H."/>
        </authorList>
    </citation>
    <scope>NUCLEOTIDE SEQUENCE [LARGE SCALE GENOMIC DNA]</scope>
    <source>
        <strain evidence="1 2">GAS138</strain>
    </source>
</reference>
<evidence type="ECO:0000313" key="2">
    <source>
        <dbReference type="Proteomes" id="UP000189796"/>
    </source>
</evidence>
<gene>
    <name evidence="1" type="ORF">SAMN05443248_3349</name>
</gene>
<dbReference type="AlphaFoldDB" id="A0A1M5PFS5"/>
<evidence type="ECO:0000313" key="1">
    <source>
        <dbReference type="EMBL" id="SHH00664.1"/>
    </source>
</evidence>
<dbReference type="EMBL" id="LT670817">
    <property type="protein sequence ID" value="SHH00664.1"/>
    <property type="molecule type" value="Genomic_DNA"/>
</dbReference>
<sequence>MDSVLRGSGDFVPRHELDSLSPTSSITVHLATVPQLTDLVAIAHREIPGVSISEAGLAQFLHRDPEAIFAFERAGKLLGGIAFLHLNGRGLEALLLGGIDLKFPSHEFLARHDEDVSAIYVWALVCHGRAVAGLANVARHLRKPRFISADHFAQPSTTAGRDLLIAIGFEPISSFQPDLWRYQRPWNRGSSDVRAITSARSFGDARH</sequence>
<accession>A0A1M5PFS5</accession>
<protein>
    <recommendedName>
        <fullName evidence="3">N-acetyltransferase domain-containing protein</fullName>
    </recommendedName>
</protein>